<name>A0A6A0APX5_9ACTN</name>
<evidence type="ECO:0000313" key="2">
    <source>
        <dbReference type="Proteomes" id="UP000484988"/>
    </source>
</evidence>
<sequence length="133" mass="14323">MSTPAVLPHRDGIVAALEAVNLVVGRGAAPDPVPASRMYAVVYMSPGRSVSESLADLRTNFDALFQVTAVGPDEERCLWVADRVRAGLHAGVTVEGRAVWRPEEIGGPPVIRDDDVSPPLFFLPIQFMIRSTS</sequence>
<reference evidence="1 2" key="1">
    <citation type="submission" date="2020-02" db="EMBL/GenBank/DDBJ databases">
        <title>Whole Genome Shotgun Sequence of Streptomyces sp. strain CWH03.</title>
        <authorList>
            <person name="Dohra H."/>
            <person name="Kodani S."/>
            <person name="Yamamura H."/>
        </authorList>
    </citation>
    <scope>NUCLEOTIDE SEQUENCE [LARGE SCALE GENOMIC DNA]</scope>
    <source>
        <strain evidence="1 2">CWH03</strain>
    </source>
</reference>
<protein>
    <submittedName>
        <fullName evidence="1">Uncharacterized protein</fullName>
    </submittedName>
</protein>
<dbReference type="RefSeq" id="WP_173261061.1">
    <property type="nucleotide sequence ID" value="NZ_BLLG01000001.1"/>
</dbReference>
<comment type="caution">
    <text evidence="1">The sequence shown here is derived from an EMBL/GenBank/DDBJ whole genome shotgun (WGS) entry which is preliminary data.</text>
</comment>
<dbReference type="Proteomes" id="UP000484988">
    <property type="component" value="Unassembled WGS sequence"/>
</dbReference>
<dbReference type="EMBL" id="BLLG01000001">
    <property type="protein sequence ID" value="GFH34291.1"/>
    <property type="molecule type" value="Genomic_DNA"/>
</dbReference>
<dbReference type="AlphaFoldDB" id="A0A6A0APX5"/>
<evidence type="ECO:0000313" key="1">
    <source>
        <dbReference type="EMBL" id="GFH34291.1"/>
    </source>
</evidence>
<proteinExistence type="predicted"/>
<accession>A0A6A0APX5</accession>
<organism evidence="1 2">
    <name type="scientific">Streptomyces pacificus</name>
    <dbReference type="NCBI Taxonomy" id="2705029"/>
    <lineage>
        <taxon>Bacteria</taxon>
        <taxon>Bacillati</taxon>
        <taxon>Actinomycetota</taxon>
        <taxon>Actinomycetes</taxon>
        <taxon>Kitasatosporales</taxon>
        <taxon>Streptomycetaceae</taxon>
        <taxon>Streptomyces</taxon>
    </lineage>
</organism>
<keyword evidence="2" id="KW-1185">Reference proteome</keyword>
<gene>
    <name evidence="1" type="ORF">SCWH03_05050</name>
</gene>